<name>A0A8S1H5H8_9PELO</name>
<evidence type="ECO:0000259" key="2">
    <source>
        <dbReference type="Pfam" id="PF01431"/>
    </source>
</evidence>
<evidence type="ECO:0000256" key="1">
    <source>
        <dbReference type="SAM" id="SignalP"/>
    </source>
</evidence>
<dbReference type="GO" id="GO:0016485">
    <property type="term" value="P:protein processing"/>
    <property type="evidence" value="ECO:0007669"/>
    <property type="project" value="TreeGrafter"/>
</dbReference>
<dbReference type="PANTHER" id="PTHR11733">
    <property type="entry name" value="ZINC METALLOPROTEASE FAMILY M13 NEPRILYSIN-RELATED"/>
    <property type="match status" value="1"/>
</dbReference>
<evidence type="ECO:0000313" key="4">
    <source>
        <dbReference type="Proteomes" id="UP000835052"/>
    </source>
</evidence>
<dbReference type="OrthoDB" id="5799049at2759"/>
<organism evidence="3 4">
    <name type="scientific">Caenorhabditis auriculariae</name>
    <dbReference type="NCBI Taxonomy" id="2777116"/>
    <lineage>
        <taxon>Eukaryota</taxon>
        <taxon>Metazoa</taxon>
        <taxon>Ecdysozoa</taxon>
        <taxon>Nematoda</taxon>
        <taxon>Chromadorea</taxon>
        <taxon>Rhabditida</taxon>
        <taxon>Rhabditina</taxon>
        <taxon>Rhabditomorpha</taxon>
        <taxon>Rhabditoidea</taxon>
        <taxon>Rhabditidae</taxon>
        <taxon>Peloderinae</taxon>
        <taxon>Caenorhabditis</taxon>
    </lineage>
</organism>
<dbReference type="Pfam" id="PF01431">
    <property type="entry name" value="Peptidase_M13"/>
    <property type="match status" value="1"/>
</dbReference>
<dbReference type="PROSITE" id="PS51885">
    <property type="entry name" value="NEPRILYSIN"/>
    <property type="match status" value="1"/>
</dbReference>
<dbReference type="PANTHER" id="PTHR11733:SF208">
    <property type="entry name" value="PEPTIDASE M13 C-TERMINAL DOMAIN-CONTAINING PROTEIN"/>
    <property type="match status" value="1"/>
</dbReference>
<dbReference type="Proteomes" id="UP000835052">
    <property type="component" value="Unassembled WGS sequence"/>
</dbReference>
<protein>
    <recommendedName>
        <fullName evidence="2">Peptidase M13 C-terminal domain-containing protein</fullName>
    </recommendedName>
</protein>
<keyword evidence="4" id="KW-1185">Reference proteome</keyword>
<proteinExistence type="predicted"/>
<dbReference type="GO" id="GO:0004222">
    <property type="term" value="F:metalloendopeptidase activity"/>
    <property type="evidence" value="ECO:0007669"/>
    <property type="project" value="InterPro"/>
</dbReference>
<feature type="chain" id="PRO_5035736817" description="Peptidase M13 C-terminal domain-containing protein" evidence="1">
    <location>
        <begin position="20"/>
        <end position="477"/>
    </location>
</feature>
<dbReference type="InterPro" id="IPR000718">
    <property type="entry name" value="Peptidase_M13"/>
</dbReference>
<sequence>MLTFFRITLVSSLILFSQQYEDLIKQHIIQRLNDSVDPCDNFYDHVCPTGIRAGDTFLALSVNAYQKEFNQIVTEFDVFTRELASENNVRTMVNQLLDICYKPGVGKLLAISFAMNAMPSFPLTVNSSCESIAYLFGFQYRPEVLSKSFLMASRILFDLPKIFKAVRSNRFRESQVIALELYEDLAEELQQKIKETPWAKFRNGTAPLTDYLAKNVTFFEIDEPLLIEWERLYRETIFSYKKENCSLLCIYIEVISKLNLFSQAGIGFISVSRVINAFNLGGLLSLSPLIQSLVFTPNKARMLGSLGFTFAHEFMHSFYITEEDPKYLAQFWTNSSDCVKEQYAATCKEFVGDSCVSGTNSTNEEDGSDMAAIRLIYSYFEKHSLQKEIENESDIRGITSAQMFFYSMAATWCRPENDLNRNGNPDDTHSGWKVRINAVTAQMEQFKEAFQCADTSRMVQSKTKHCAIYGCDAPETH</sequence>
<dbReference type="EMBL" id="CAJGYM010000016">
    <property type="protein sequence ID" value="CAD6190592.1"/>
    <property type="molecule type" value="Genomic_DNA"/>
</dbReference>
<comment type="caution">
    <text evidence="3">The sequence shown here is derived from an EMBL/GenBank/DDBJ whole genome shotgun (WGS) entry which is preliminary data.</text>
</comment>
<dbReference type="SUPFAM" id="SSF55486">
    <property type="entry name" value="Metalloproteases ('zincins'), catalytic domain"/>
    <property type="match status" value="2"/>
</dbReference>
<dbReference type="InterPro" id="IPR018497">
    <property type="entry name" value="Peptidase_M13_C"/>
</dbReference>
<feature type="domain" description="Peptidase M13 C-terminal" evidence="2">
    <location>
        <begin position="289"/>
        <end position="466"/>
    </location>
</feature>
<gene>
    <name evidence="3" type="ORF">CAUJ_LOCUS6511</name>
</gene>
<dbReference type="GO" id="GO:0005886">
    <property type="term" value="C:plasma membrane"/>
    <property type="evidence" value="ECO:0007669"/>
    <property type="project" value="TreeGrafter"/>
</dbReference>
<feature type="signal peptide" evidence="1">
    <location>
        <begin position="1"/>
        <end position="19"/>
    </location>
</feature>
<dbReference type="Gene3D" id="3.40.390.10">
    <property type="entry name" value="Collagenase (Catalytic Domain)"/>
    <property type="match status" value="1"/>
</dbReference>
<reference evidence="3" key="1">
    <citation type="submission" date="2020-10" db="EMBL/GenBank/DDBJ databases">
        <authorList>
            <person name="Kikuchi T."/>
        </authorList>
    </citation>
    <scope>NUCLEOTIDE SEQUENCE</scope>
    <source>
        <strain evidence="3">NKZ352</strain>
    </source>
</reference>
<evidence type="ECO:0000313" key="3">
    <source>
        <dbReference type="EMBL" id="CAD6190592.1"/>
    </source>
</evidence>
<keyword evidence="1" id="KW-0732">Signal</keyword>
<dbReference type="InterPro" id="IPR024079">
    <property type="entry name" value="MetalloPept_cat_dom_sf"/>
</dbReference>
<dbReference type="AlphaFoldDB" id="A0A8S1H5H8"/>
<accession>A0A8S1H5H8</accession>